<feature type="transmembrane region" description="Helical" evidence="15">
    <location>
        <begin position="432"/>
        <end position="452"/>
    </location>
</feature>
<dbReference type="Pfam" id="PF02702">
    <property type="entry name" value="KdpD"/>
    <property type="match status" value="1"/>
</dbReference>
<dbReference type="SUPFAM" id="SSF55874">
    <property type="entry name" value="ATPase domain of HSP90 chaperone/DNA topoisomerase II/histidine kinase"/>
    <property type="match status" value="1"/>
</dbReference>
<dbReference type="EC" id="2.7.13.3" evidence="4"/>
<dbReference type="InterPro" id="IPR014729">
    <property type="entry name" value="Rossmann-like_a/b/a_fold"/>
</dbReference>
<evidence type="ECO:0000256" key="6">
    <source>
        <dbReference type="ARBA" id="ARBA00022679"/>
    </source>
</evidence>
<feature type="transmembrane region" description="Helical" evidence="15">
    <location>
        <begin position="512"/>
        <end position="532"/>
    </location>
</feature>
<organism evidence="17 18">
    <name type="scientific">Corynebacterium resistens (strain DSM 45100 / JCM 12819 / GTC 2026 / SICGH 158)</name>
    <dbReference type="NCBI Taxonomy" id="662755"/>
    <lineage>
        <taxon>Bacteria</taxon>
        <taxon>Bacillati</taxon>
        <taxon>Actinomycetota</taxon>
        <taxon>Actinomycetes</taxon>
        <taxon>Mycobacteriales</taxon>
        <taxon>Corynebacteriaceae</taxon>
        <taxon>Corynebacterium</taxon>
    </lineage>
</organism>
<evidence type="ECO:0000256" key="14">
    <source>
        <dbReference type="SAM" id="MobiDB-lite"/>
    </source>
</evidence>
<dbReference type="InterPro" id="IPR003661">
    <property type="entry name" value="HisK_dim/P_dom"/>
</dbReference>
<dbReference type="InterPro" id="IPR003594">
    <property type="entry name" value="HATPase_dom"/>
</dbReference>
<evidence type="ECO:0000256" key="13">
    <source>
        <dbReference type="ARBA" id="ARBA00023136"/>
    </source>
</evidence>
<reference evidence="17 18" key="1">
    <citation type="journal article" date="2012" name="BMC Genomics">
        <title>Complete genome sequence, lifestyle, and multi-drug resistance of the human pathogen Corynebacterium resistens DSM 45100 isolated from blood samples of a leukemia patient.</title>
        <authorList>
            <person name="Schroder J."/>
            <person name="Maus I."/>
            <person name="Meyer K."/>
            <person name="Wordemann S."/>
            <person name="Blom J."/>
            <person name="Jaenicke S."/>
            <person name="Schneider J."/>
            <person name="Trost E."/>
            <person name="Tauch A."/>
        </authorList>
    </citation>
    <scope>NUCLEOTIDE SEQUENCE [LARGE SCALE GENOMIC DNA]</scope>
    <source>
        <strain evidence="18">DSM 45100 / JCM 12819 / CCUG 50093 / GTC 2026 / SICGH 158</strain>
    </source>
</reference>
<evidence type="ECO:0000256" key="12">
    <source>
        <dbReference type="ARBA" id="ARBA00023012"/>
    </source>
</evidence>
<feature type="transmembrane region" description="Helical" evidence="15">
    <location>
        <begin position="464"/>
        <end position="492"/>
    </location>
</feature>
<keyword evidence="18" id="KW-1185">Reference proteome</keyword>
<evidence type="ECO:0000256" key="11">
    <source>
        <dbReference type="ARBA" id="ARBA00022989"/>
    </source>
</evidence>
<gene>
    <name evidence="17" type="primary">kdpD</name>
    <name evidence="17" type="ordered locus">CRES_1323</name>
</gene>
<dbReference type="STRING" id="662755.CRES_1323"/>
<evidence type="ECO:0000256" key="3">
    <source>
        <dbReference type="ARBA" id="ARBA00004236"/>
    </source>
</evidence>
<dbReference type="Gene3D" id="3.40.50.300">
    <property type="entry name" value="P-loop containing nucleotide triphosphate hydrolases"/>
    <property type="match status" value="1"/>
</dbReference>
<dbReference type="GO" id="GO:0005524">
    <property type="term" value="F:ATP binding"/>
    <property type="evidence" value="ECO:0007669"/>
    <property type="project" value="UniProtKB-KW"/>
</dbReference>
<evidence type="ECO:0000256" key="1">
    <source>
        <dbReference type="ARBA" id="ARBA00000085"/>
    </source>
</evidence>
<feature type="region of interest" description="Disordered" evidence="14">
    <location>
        <begin position="372"/>
        <end position="391"/>
    </location>
</feature>
<evidence type="ECO:0000259" key="16">
    <source>
        <dbReference type="PROSITE" id="PS50109"/>
    </source>
</evidence>
<comment type="catalytic activity">
    <reaction evidence="1">
        <text>ATP + protein L-histidine = ADP + protein N-phospho-L-histidine.</text>
        <dbReference type="EC" id="2.7.13.3"/>
    </reaction>
</comment>
<feature type="compositionally biased region" description="Polar residues" evidence="14">
    <location>
        <begin position="951"/>
        <end position="963"/>
    </location>
</feature>
<dbReference type="Gene3D" id="1.10.287.130">
    <property type="match status" value="1"/>
</dbReference>
<keyword evidence="9 17" id="KW-0418">Kinase</keyword>
<dbReference type="Proteomes" id="UP000000492">
    <property type="component" value="Chromosome"/>
</dbReference>
<keyword evidence="11 15" id="KW-1133">Transmembrane helix</keyword>
<dbReference type="HOGENOM" id="CLU_000445_113_1_11"/>
<dbReference type="PROSITE" id="PS50109">
    <property type="entry name" value="HIS_KIN"/>
    <property type="match status" value="1"/>
</dbReference>
<dbReference type="InterPro" id="IPR036890">
    <property type="entry name" value="HATPase_C_sf"/>
</dbReference>
<evidence type="ECO:0000256" key="5">
    <source>
        <dbReference type="ARBA" id="ARBA00022553"/>
    </source>
</evidence>
<feature type="domain" description="Histidine kinase" evidence="16">
    <location>
        <begin position="677"/>
        <end position="892"/>
    </location>
</feature>
<protein>
    <recommendedName>
        <fullName evidence="4">histidine kinase</fullName>
        <ecNumber evidence="4">2.7.13.3</ecNumber>
    </recommendedName>
</protein>
<dbReference type="Gene3D" id="1.20.120.620">
    <property type="entry name" value="Backbone structure of the membrane domain of e. Coli histidine kinase receptor kdpd"/>
    <property type="match status" value="1"/>
</dbReference>
<sequence length="972" mass="104744">MATMTKRGTLKVYLGFAPGVGKTCAMLSEAHDLVDRGYDVLVGIVEDHGRARTKKLTEGLPILPRKSVAHRGGSYDELDLEAALEAHPQIILVDELAHTVVGTQETDGDRPVEGAKRWHDVYALLDAGIDVISTMNIQHLESLNDVVSAVTGTRQRETVPDQVLRDADEIELVDLSPDALRIRLARGEVYRQQQAETALNSYFRVGNLTALRELSLLWLADKVDEVLEKYREDEKIQENWPARERVVVAVQGDEVSEALIRRGARITERVAGREMLVVYVFSADAALEGDLPQRLQRLQELTESLDGQWRVLEGDDVANTLLEFARTVNASQLVIGLGTRMSRLFSSTAHKIIDGSGRIDVHIVSTTNASLSAKGSKDSEQGGAGSGSRVQRSGFSNIPALLRRAVAYALGGSRRRASALDTSKQLSPGRKLAGWALALLGPIALTMLMMPLDHEEGALGSILLGYLTIAVFSALAGGFGPAIVAVLFGSILANWFFTHPYRTLTVTEPTNLVQILLFFVISVAMAAVVDIAERRRAVSNRRLGQAVVLSDLARGALDEGDDIRSLLERLRETFNLRRVDLQQYSKERKKWVTMETTDPGGIGVPWPGKKAPAHVGAGDGMRFVLGGRDLSPAESAMIEAHGARITAIIDREQIDAMRRATAALEAGNRVGTALLTAVSHDLRTPLAGIKAAISGLTMDDVELDDDSRALLMETIESSTDRLETVIGNLLDMGRVNSNTVTVRNMPVQYADVIDAVCAELPEAAQHIDNLVEETTQPVIGDAGLVQRIVANIVINARIYAPHSRIEIRAQVMPDSKAIQLRVIDHGPGFPPEKFNDVFVPFQRLGDHSANTNGLGLGLAVARGFAEAMGGTLEAENTPGGGATLVLTLPAADTEPMAAHSAPHALGSAESRPADSAPEPHPDTSAPAPHPQGTSAPEPHPQGTSAPEPHPDTSTHNPQDTHANTPPAHEETR</sequence>
<keyword evidence="7 15" id="KW-0812">Transmembrane</keyword>
<evidence type="ECO:0000256" key="2">
    <source>
        <dbReference type="ARBA" id="ARBA00004141"/>
    </source>
</evidence>
<dbReference type="SMART" id="SM00388">
    <property type="entry name" value="HisKA"/>
    <property type="match status" value="1"/>
</dbReference>
<dbReference type="InterPro" id="IPR003852">
    <property type="entry name" value="Sig_transdc_His_kinase_KdpD_N"/>
</dbReference>
<dbReference type="SUPFAM" id="SSF52402">
    <property type="entry name" value="Adenine nucleotide alpha hydrolases-like"/>
    <property type="match status" value="1"/>
</dbReference>
<evidence type="ECO:0000256" key="10">
    <source>
        <dbReference type="ARBA" id="ARBA00022840"/>
    </source>
</evidence>
<comment type="subcellular location">
    <subcellularLocation>
        <location evidence="3">Cell membrane</location>
    </subcellularLocation>
    <subcellularLocation>
        <location evidence="2">Membrane</location>
        <topology evidence="2">Multi-pass membrane protein</topology>
    </subcellularLocation>
</comment>
<dbReference type="PANTHER" id="PTHR45569">
    <property type="entry name" value="SENSOR PROTEIN KDPD"/>
    <property type="match status" value="1"/>
</dbReference>
<dbReference type="PANTHER" id="PTHR45569:SF1">
    <property type="entry name" value="SENSOR PROTEIN KDPD"/>
    <property type="match status" value="1"/>
</dbReference>
<keyword evidence="13 15" id="KW-0472">Membrane</keyword>
<dbReference type="CDD" id="cd00082">
    <property type="entry name" value="HisKA"/>
    <property type="match status" value="1"/>
</dbReference>
<dbReference type="FunFam" id="3.40.50.300:FF:000483">
    <property type="entry name" value="Sensor histidine kinase KdpD"/>
    <property type="match status" value="1"/>
</dbReference>
<evidence type="ECO:0000256" key="4">
    <source>
        <dbReference type="ARBA" id="ARBA00012438"/>
    </source>
</evidence>
<dbReference type="Gene3D" id="3.40.50.620">
    <property type="entry name" value="HUPs"/>
    <property type="match status" value="1"/>
</dbReference>
<dbReference type="InterPro" id="IPR038318">
    <property type="entry name" value="KdpD_sf"/>
</dbReference>
<keyword evidence="6 17" id="KW-0808">Transferase</keyword>
<dbReference type="InterPro" id="IPR052023">
    <property type="entry name" value="Histidine_kinase_KdpD"/>
</dbReference>
<dbReference type="InterPro" id="IPR005467">
    <property type="entry name" value="His_kinase_dom"/>
</dbReference>
<dbReference type="SMART" id="SM00387">
    <property type="entry name" value="HATPase_c"/>
    <property type="match status" value="1"/>
</dbReference>
<evidence type="ECO:0000256" key="9">
    <source>
        <dbReference type="ARBA" id="ARBA00022777"/>
    </source>
</evidence>
<keyword evidence="5" id="KW-0597">Phosphoprotein</keyword>
<feature type="region of interest" description="Disordered" evidence="14">
    <location>
        <begin position="895"/>
        <end position="972"/>
    </location>
</feature>
<dbReference type="GO" id="GO:0000155">
    <property type="term" value="F:phosphorelay sensor kinase activity"/>
    <property type="evidence" value="ECO:0007669"/>
    <property type="project" value="InterPro"/>
</dbReference>
<dbReference type="KEGG" id="crd:CRES_1323"/>
<dbReference type="InterPro" id="IPR036097">
    <property type="entry name" value="HisK_dim/P_sf"/>
</dbReference>
<keyword evidence="8" id="KW-0547">Nucleotide-binding</keyword>
<name>F8DYL4_CORRG</name>
<evidence type="ECO:0000256" key="8">
    <source>
        <dbReference type="ARBA" id="ARBA00022741"/>
    </source>
</evidence>
<dbReference type="EMBL" id="CP002857">
    <property type="protein sequence ID" value="AEI09679.1"/>
    <property type="molecule type" value="Genomic_DNA"/>
</dbReference>
<dbReference type="AlphaFoldDB" id="F8DYL4"/>
<keyword evidence="12" id="KW-0902">Two-component regulatory system</keyword>
<dbReference type="Pfam" id="PF02518">
    <property type="entry name" value="HATPase_c"/>
    <property type="match status" value="1"/>
</dbReference>
<dbReference type="PRINTS" id="PR00344">
    <property type="entry name" value="BCTRLSENSOR"/>
</dbReference>
<dbReference type="Gene3D" id="3.30.565.10">
    <property type="entry name" value="Histidine kinase-like ATPase, C-terminal domain"/>
    <property type="match status" value="1"/>
</dbReference>
<keyword evidence="10" id="KW-0067">ATP-binding</keyword>
<dbReference type="SUPFAM" id="SSF47384">
    <property type="entry name" value="Homodimeric domain of signal transducing histidine kinase"/>
    <property type="match status" value="1"/>
</dbReference>
<evidence type="ECO:0000313" key="17">
    <source>
        <dbReference type="EMBL" id="AEI09679.1"/>
    </source>
</evidence>
<dbReference type="eggNOG" id="COG2205">
    <property type="taxonomic scope" value="Bacteria"/>
</dbReference>
<dbReference type="InterPro" id="IPR027417">
    <property type="entry name" value="P-loop_NTPase"/>
</dbReference>
<accession>F8DYL4</accession>
<dbReference type="GO" id="GO:0005886">
    <property type="term" value="C:plasma membrane"/>
    <property type="evidence" value="ECO:0007669"/>
    <property type="project" value="UniProtKB-SubCell"/>
</dbReference>
<dbReference type="InterPro" id="IPR025201">
    <property type="entry name" value="KdpD_TM"/>
</dbReference>
<evidence type="ECO:0000313" key="18">
    <source>
        <dbReference type="Proteomes" id="UP000000492"/>
    </source>
</evidence>
<dbReference type="GO" id="GO:0005737">
    <property type="term" value="C:cytoplasm"/>
    <property type="evidence" value="ECO:0007669"/>
    <property type="project" value="UniProtKB-ARBA"/>
</dbReference>
<evidence type="ECO:0000256" key="7">
    <source>
        <dbReference type="ARBA" id="ARBA00022692"/>
    </source>
</evidence>
<dbReference type="Pfam" id="PF13493">
    <property type="entry name" value="DUF4118"/>
    <property type="match status" value="1"/>
</dbReference>
<dbReference type="Pfam" id="PF00512">
    <property type="entry name" value="HisKA"/>
    <property type="match status" value="1"/>
</dbReference>
<evidence type="ECO:0000256" key="15">
    <source>
        <dbReference type="SAM" id="Phobius"/>
    </source>
</evidence>
<dbReference type="InterPro" id="IPR004358">
    <property type="entry name" value="Sig_transdc_His_kin-like_C"/>
</dbReference>
<proteinExistence type="predicted"/>